<dbReference type="FunFam" id="3.20.20.70:FF:000020">
    <property type="entry name" value="Triosephosphate isomerase"/>
    <property type="match status" value="1"/>
</dbReference>
<keyword evidence="7 8" id="KW-0413">Isomerase</keyword>
<dbReference type="GO" id="GO:0004807">
    <property type="term" value="F:triose-phosphate isomerase activity"/>
    <property type="evidence" value="ECO:0007669"/>
    <property type="project" value="UniProtKB-EC"/>
</dbReference>
<evidence type="ECO:0000256" key="1">
    <source>
        <dbReference type="ARBA" id="ARBA00004680"/>
    </source>
</evidence>
<dbReference type="PROSITE" id="PS00171">
    <property type="entry name" value="TIM_1"/>
    <property type="match status" value="1"/>
</dbReference>
<dbReference type="PANTHER" id="PTHR21139:SF2">
    <property type="entry name" value="TRIOSEPHOSPHATE ISOMERASE"/>
    <property type="match status" value="1"/>
</dbReference>
<dbReference type="EC" id="5.3.1.1" evidence="8"/>
<dbReference type="InterPro" id="IPR000652">
    <property type="entry name" value="Triosephosphate_isomerase"/>
</dbReference>
<dbReference type="GO" id="GO:0019563">
    <property type="term" value="P:glycerol catabolic process"/>
    <property type="evidence" value="ECO:0007669"/>
    <property type="project" value="TreeGrafter"/>
</dbReference>
<organism evidence="10">
    <name type="scientific">Heterosigma akashiwo</name>
    <name type="common">Chromophytic alga</name>
    <name type="synonym">Heterosigma carterae</name>
    <dbReference type="NCBI Taxonomy" id="2829"/>
    <lineage>
        <taxon>Eukaryota</taxon>
        <taxon>Sar</taxon>
        <taxon>Stramenopiles</taxon>
        <taxon>Ochrophyta</taxon>
        <taxon>Raphidophyceae</taxon>
        <taxon>Chattonellales</taxon>
        <taxon>Chattonellaceae</taxon>
        <taxon>Heterosigma</taxon>
    </lineage>
</organism>
<dbReference type="InterPro" id="IPR022896">
    <property type="entry name" value="TrioseP_Isoase_bac/euk"/>
</dbReference>
<feature type="region of interest" description="Disordered" evidence="9">
    <location>
        <begin position="1"/>
        <end position="22"/>
    </location>
</feature>
<evidence type="ECO:0000256" key="3">
    <source>
        <dbReference type="ARBA" id="ARBA00007422"/>
    </source>
</evidence>
<evidence type="ECO:0000256" key="8">
    <source>
        <dbReference type="RuleBase" id="RU363013"/>
    </source>
</evidence>
<gene>
    <name evidence="10" type="ORF">HAKA00212_LOCUS12618</name>
</gene>
<dbReference type="GO" id="GO:0005829">
    <property type="term" value="C:cytosol"/>
    <property type="evidence" value="ECO:0007669"/>
    <property type="project" value="TreeGrafter"/>
</dbReference>
<dbReference type="GO" id="GO:0006096">
    <property type="term" value="P:glycolytic process"/>
    <property type="evidence" value="ECO:0007669"/>
    <property type="project" value="UniProtKB-UniPathway"/>
</dbReference>
<evidence type="ECO:0000256" key="9">
    <source>
        <dbReference type="SAM" id="MobiDB-lite"/>
    </source>
</evidence>
<reference evidence="10" key="1">
    <citation type="submission" date="2021-01" db="EMBL/GenBank/DDBJ databases">
        <authorList>
            <person name="Corre E."/>
            <person name="Pelletier E."/>
            <person name="Niang G."/>
            <person name="Scheremetjew M."/>
            <person name="Finn R."/>
            <person name="Kale V."/>
            <person name="Holt S."/>
            <person name="Cochrane G."/>
            <person name="Meng A."/>
            <person name="Brown T."/>
            <person name="Cohen L."/>
        </authorList>
    </citation>
    <scope>NUCLEOTIDE SEQUENCE</scope>
    <source>
        <strain evidence="10">CCMP3107</strain>
    </source>
</reference>
<dbReference type="EMBL" id="HBIU01027378">
    <property type="protein sequence ID" value="CAE0633905.1"/>
    <property type="molecule type" value="Transcribed_RNA"/>
</dbReference>
<dbReference type="GO" id="GO:0006094">
    <property type="term" value="P:gluconeogenesis"/>
    <property type="evidence" value="ECO:0007669"/>
    <property type="project" value="UniProtKB-UniPathway"/>
</dbReference>
<dbReference type="SUPFAM" id="SSF51351">
    <property type="entry name" value="Triosephosphate isomerase (TIM)"/>
    <property type="match status" value="1"/>
</dbReference>
<comment type="pathway">
    <text evidence="1 8">Carbohydrate degradation; glycolysis; D-glyceraldehyde 3-phosphate from glycerone phosphate: step 1/1.</text>
</comment>
<evidence type="ECO:0000256" key="5">
    <source>
        <dbReference type="ARBA" id="ARBA00022432"/>
    </source>
</evidence>
<dbReference type="PANTHER" id="PTHR21139">
    <property type="entry name" value="TRIOSEPHOSPHATE ISOMERASE"/>
    <property type="match status" value="1"/>
</dbReference>
<dbReference type="UniPathway" id="UPA00109">
    <property type="reaction ID" value="UER00189"/>
</dbReference>
<keyword evidence="6 8" id="KW-0324">Glycolysis</keyword>
<dbReference type="UniPathway" id="UPA00138"/>
<name>A0A6S9HJE1_HETAK</name>
<keyword evidence="5 8" id="KW-0312">Gluconeogenesis</keyword>
<dbReference type="PROSITE" id="PS51440">
    <property type="entry name" value="TIM_2"/>
    <property type="match status" value="1"/>
</dbReference>
<evidence type="ECO:0000256" key="4">
    <source>
        <dbReference type="ARBA" id="ARBA00011738"/>
    </source>
</evidence>
<sequence length="275" mass="29261">MGDILSKPKDHHHQRSDASSTMSRKYLIGGNWKCNGTKESVEALVKTLNEGGDFPANAEVVCAPPMLFIDYVKTNIRPDIAVSTQNVAKSASPGAFTGEIVAPMIKDFGLDWCITGHSERRSMEGETSEIVAEKTKVAIDAGLKVMFCCGETLEEREAERTMEVVNNDHIAALIAKLAPADWANVVIAYEPVWAIGTGKVASPEQAQEVHAQIRAFLASQVSQEVADTTRIIYGGSVKGANAAEIGSGADIDGFLVGGASLTADFLTIINAVPQA</sequence>
<evidence type="ECO:0000256" key="2">
    <source>
        <dbReference type="ARBA" id="ARBA00004742"/>
    </source>
</evidence>
<protein>
    <recommendedName>
        <fullName evidence="8">Triosephosphate isomerase</fullName>
        <ecNumber evidence="8">5.3.1.1</ecNumber>
    </recommendedName>
</protein>
<dbReference type="InterPro" id="IPR013785">
    <property type="entry name" value="Aldolase_TIM"/>
</dbReference>
<comment type="subunit">
    <text evidence="4">Homodimer.</text>
</comment>
<comment type="catalytic activity">
    <reaction evidence="8">
        <text>D-glyceraldehyde 3-phosphate = dihydroxyacetone phosphate</text>
        <dbReference type="Rhea" id="RHEA:18585"/>
        <dbReference type="ChEBI" id="CHEBI:57642"/>
        <dbReference type="ChEBI" id="CHEBI:59776"/>
        <dbReference type="EC" id="5.3.1.1"/>
    </reaction>
</comment>
<dbReference type="CDD" id="cd00311">
    <property type="entry name" value="TIM"/>
    <property type="match status" value="1"/>
</dbReference>
<dbReference type="InterPro" id="IPR020861">
    <property type="entry name" value="Triosephosphate_isomerase_AS"/>
</dbReference>
<dbReference type="AlphaFoldDB" id="A0A6S9HJE1"/>
<evidence type="ECO:0000313" key="10">
    <source>
        <dbReference type="EMBL" id="CAE0633905.1"/>
    </source>
</evidence>
<dbReference type="Gene3D" id="3.20.20.70">
    <property type="entry name" value="Aldolase class I"/>
    <property type="match status" value="1"/>
</dbReference>
<proteinExistence type="inferred from homology"/>
<dbReference type="InterPro" id="IPR035990">
    <property type="entry name" value="TIM_sf"/>
</dbReference>
<evidence type="ECO:0000256" key="7">
    <source>
        <dbReference type="ARBA" id="ARBA00023235"/>
    </source>
</evidence>
<comment type="similarity">
    <text evidence="3 8">Belongs to the triosephosphate isomerase family.</text>
</comment>
<dbReference type="NCBIfam" id="TIGR00419">
    <property type="entry name" value="tim"/>
    <property type="match status" value="1"/>
</dbReference>
<dbReference type="GO" id="GO:0046166">
    <property type="term" value="P:glyceraldehyde-3-phosphate biosynthetic process"/>
    <property type="evidence" value="ECO:0007669"/>
    <property type="project" value="TreeGrafter"/>
</dbReference>
<comment type="pathway">
    <text evidence="2 8">Carbohydrate biosynthesis; gluconeogenesis.</text>
</comment>
<dbReference type="HAMAP" id="MF_00147_B">
    <property type="entry name" value="TIM_B"/>
    <property type="match status" value="1"/>
</dbReference>
<evidence type="ECO:0000256" key="6">
    <source>
        <dbReference type="ARBA" id="ARBA00023152"/>
    </source>
</evidence>
<accession>A0A6S9HJE1</accession>
<dbReference type="Pfam" id="PF00121">
    <property type="entry name" value="TIM"/>
    <property type="match status" value="1"/>
</dbReference>